<gene>
    <name evidence="2" type="ORF">WJL_0308</name>
</gene>
<evidence type="ECO:0008006" key="4">
    <source>
        <dbReference type="Google" id="ProtNLM"/>
    </source>
</evidence>
<evidence type="ECO:0000313" key="3">
    <source>
        <dbReference type="Proteomes" id="UP000050511"/>
    </source>
</evidence>
<dbReference type="RefSeq" id="WP_003642857.1">
    <property type="nucleotide sequence ID" value="NZ_AUTE01000063.1"/>
</dbReference>
<evidence type="ECO:0000313" key="2">
    <source>
        <dbReference type="EMBL" id="KPN43235.1"/>
    </source>
</evidence>
<sequence length="193" mass="19331">MISKKELIIATGLSLALFTLNTPMMANADSTTATGQGDTTVTFTAPTTGSLVLNKVPSYDFSSHELASSYSGFTATGSQAYDVTDLTGGNTGYTITANASTLKNGANVLPVSTFTTTTADGVADATTGGKISGTSAAVNIYQTANTVATGNENSNGNLTSGTTGATMALATANGVKAGTYSGTIDYNISTNLD</sequence>
<dbReference type="EMBL" id="LKLZ01000003">
    <property type="protein sequence ID" value="KPN43235.1"/>
    <property type="molecule type" value="Genomic_DNA"/>
</dbReference>
<feature type="signal peptide" evidence="1">
    <location>
        <begin position="1"/>
        <end position="28"/>
    </location>
</feature>
<feature type="chain" id="PRO_5033011490" description="Cell surface protein" evidence="1">
    <location>
        <begin position="29"/>
        <end position="193"/>
    </location>
</feature>
<comment type="caution">
    <text evidence="2">The sequence shown here is derived from an EMBL/GenBank/DDBJ whole genome shotgun (WGS) entry which is preliminary data.</text>
</comment>
<proteinExistence type="predicted"/>
<organism evidence="2 3">
    <name type="scientific">Lactiplantibacillus plantarum WJL</name>
    <dbReference type="NCBI Taxonomy" id="1350466"/>
    <lineage>
        <taxon>Bacteria</taxon>
        <taxon>Bacillati</taxon>
        <taxon>Bacillota</taxon>
        <taxon>Bacilli</taxon>
        <taxon>Lactobacillales</taxon>
        <taxon>Lactobacillaceae</taxon>
        <taxon>Lactiplantibacillus</taxon>
    </lineage>
</organism>
<reference evidence="2 3" key="1">
    <citation type="submission" date="2015-10" db="EMBL/GenBank/DDBJ databases">
        <title>Resequencing of Lactobacillus plantarum WJL strain genome.</title>
        <authorList>
            <person name="Martino M.E."/>
        </authorList>
    </citation>
    <scope>NUCLEOTIDE SEQUENCE [LARGE SCALE GENOMIC DNA]</scope>
    <source>
        <strain evidence="2 3">WJL</strain>
    </source>
</reference>
<dbReference type="AlphaFoldDB" id="A0A837P6L8"/>
<name>A0A837P6L8_LACPN</name>
<dbReference type="Proteomes" id="UP000050511">
    <property type="component" value="Unassembled WGS sequence"/>
</dbReference>
<accession>A0A837P6L8</accession>
<protein>
    <recommendedName>
        <fullName evidence="4">Cell surface protein</fullName>
    </recommendedName>
</protein>
<evidence type="ECO:0000256" key="1">
    <source>
        <dbReference type="SAM" id="SignalP"/>
    </source>
</evidence>
<keyword evidence="1" id="KW-0732">Signal</keyword>